<dbReference type="EMBL" id="BARS01050364">
    <property type="protein sequence ID" value="GAG47781.1"/>
    <property type="molecule type" value="Genomic_DNA"/>
</dbReference>
<dbReference type="AlphaFoldDB" id="X0ZHE6"/>
<sequence length="37" mass="4106">MNRVANIPMAIATVISDRIFISRYDDDAHVLIKTCAA</sequence>
<gene>
    <name evidence="1" type="ORF">S01H1_75204</name>
</gene>
<protein>
    <submittedName>
        <fullName evidence="1">Uncharacterized protein</fullName>
    </submittedName>
</protein>
<reference evidence="1" key="1">
    <citation type="journal article" date="2014" name="Front. Microbiol.">
        <title>High frequency of phylogenetically diverse reductive dehalogenase-homologous genes in deep subseafloor sedimentary metagenomes.</title>
        <authorList>
            <person name="Kawai M."/>
            <person name="Futagami T."/>
            <person name="Toyoda A."/>
            <person name="Takaki Y."/>
            <person name="Nishi S."/>
            <person name="Hori S."/>
            <person name="Arai W."/>
            <person name="Tsubouchi T."/>
            <person name="Morono Y."/>
            <person name="Uchiyama I."/>
            <person name="Ito T."/>
            <person name="Fujiyama A."/>
            <person name="Inagaki F."/>
            <person name="Takami H."/>
        </authorList>
    </citation>
    <scope>NUCLEOTIDE SEQUENCE</scope>
    <source>
        <strain evidence="1">Expedition CK06-06</strain>
    </source>
</reference>
<comment type="caution">
    <text evidence="1">The sequence shown here is derived from an EMBL/GenBank/DDBJ whole genome shotgun (WGS) entry which is preliminary data.</text>
</comment>
<feature type="non-terminal residue" evidence="1">
    <location>
        <position position="37"/>
    </location>
</feature>
<name>X0ZHE6_9ZZZZ</name>
<evidence type="ECO:0000313" key="1">
    <source>
        <dbReference type="EMBL" id="GAG47781.1"/>
    </source>
</evidence>
<organism evidence="1">
    <name type="scientific">marine sediment metagenome</name>
    <dbReference type="NCBI Taxonomy" id="412755"/>
    <lineage>
        <taxon>unclassified sequences</taxon>
        <taxon>metagenomes</taxon>
        <taxon>ecological metagenomes</taxon>
    </lineage>
</organism>
<proteinExistence type="predicted"/>
<accession>X0ZHE6</accession>